<evidence type="ECO:0000256" key="5">
    <source>
        <dbReference type="ARBA" id="ARBA00038167"/>
    </source>
</evidence>
<dbReference type="GO" id="GO:1990071">
    <property type="term" value="C:TRAPPII protein complex"/>
    <property type="evidence" value="ECO:0007669"/>
    <property type="project" value="EnsemblFungi"/>
</dbReference>
<dbReference type="Pfam" id="PF04099">
    <property type="entry name" value="Sybindin"/>
    <property type="match status" value="1"/>
</dbReference>
<keyword evidence="1 6" id="KW-0813">Transport</keyword>
<dbReference type="STRING" id="1266660.A0A1G4IQ25"/>
<dbReference type="GO" id="GO:0006888">
    <property type="term" value="P:endoplasmic reticulum to Golgi vesicle-mediated transport"/>
    <property type="evidence" value="ECO:0007669"/>
    <property type="project" value="UniProtKB-UniRule"/>
</dbReference>
<keyword evidence="2 6" id="KW-0256">Endoplasmic reticulum</keyword>
<dbReference type="FunFam" id="3.30.450.70:FF:000015">
    <property type="entry name" value="Component of TRAPP complex"/>
    <property type="match status" value="1"/>
</dbReference>
<keyword evidence="4 6" id="KW-0333">Golgi apparatus</keyword>
<dbReference type="AlphaFoldDB" id="A0A1G4IQ25"/>
<dbReference type="InterPro" id="IPR011012">
    <property type="entry name" value="Longin-like_dom_sf"/>
</dbReference>
<dbReference type="CDD" id="cd14855">
    <property type="entry name" value="TRAPPC1_MUM2"/>
    <property type="match status" value="1"/>
</dbReference>
<dbReference type="GO" id="GO:1990072">
    <property type="term" value="C:TRAPPIII protein complex"/>
    <property type="evidence" value="ECO:0007669"/>
    <property type="project" value="EnsemblFungi"/>
</dbReference>
<dbReference type="InterPro" id="IPR007233">
    <property type="entry name" value="TRAPPC"/>
</dbReference>
<dbReference type="Gene3D" id="3.30.450.70">
    <property type="match status" value="1"/>
</dbReference>
<sequence length="158" mass="18330">MAIYSFWIFDKHCNCIFDREWTLKSNHASGTINSKLNEDTAKLLYGMVFSLRSISQKLAGQGPHNEIRTIATGKYRAHVLCTASGLWFILLSDLKRENLSEVLRYLYGEIYIKTVVHNWLSPIDFAESEAEKRGRGTRKIRNRNFLQRVEEFLGPMIN</sequence>
<evidence type="ECO:0000256" key="3">
    <source>
        <dbReference type="ARBA" id="ARBA00022892"/>
    </source>
</evidence>
<evidence type="ECO:0000256" key="6">
    <source>
        <dbReference type="RuleBase" id="RU366065"/>
    </source>
</evidence>
<evidence type="ECO:0000313" key="7">
    <source>
        <dbReference type="EMBL" id="SCU78777.1"/>
    </source>
</evidence>
<evidence type="ECO:0000256" key="4">
    <source>
        <dbReference type="ARBA" id="ARBA00023034"/>
    </source>
</evidence>
<name>A0A1G4IQ25_9SACH</name>
<evidence type="ECO:0000256" key="2">
    <source>
        <dbReference type="ARBA" id="ARBA00022824"/>
    </source>
</evidence>
<dbReference type="Proteomes" id="UP000190274">
    <property type="component" value="Chromosome A"/>
</dbReference>
<comment type="subunit">
    <text evidence="6">Part of the multisubunit transport protein particle (TRAPP) complex.</text>
</comment>
<comment type="similarity">
    <text evidence="5">Belongs to the TRAPP small subunits family. BET5 subfamily.</text>
</comment>
<accession>A0A1G4IQ25</accession>
<dbReference type="GO" id="GO:0005783">
    <property type="term" value="C:endoplasmic reticulum"/>
    <property type="evidence" value="ECO:0007669"/>
    <property type="project" value="UniProtKB-SubCell"/>
</dbReference>
<organism evidence="7 8">
    <name type="scientific">Lachancea dasiensis</name>
    <dbReference type="NCBI Taxonomy" id="1072105"/>
    <lineage>
        <taxon>Eukaryota</taxon>
        <taxon>Fungi</taxon>
        <taxon>Dikarya</taxon>
        <taxon>Ascomycota</taxon>
        <taxon>Saccharomycotina</taxon>
        <taxon>Saccharomycetes</taxon>
        <taxon>Saccharomycetales</taxon>
        <taxon>Saccharomycetaceae</taxon>
        <taxon>Lachancea</taxon>
    </lineage>
</organism>
<keyword evidence="3 6" id="KW-0931">ER-Golgi transport</keyword>
<proteinExistence type="inferred from homology"/>
<reference evidence="7 8" key="1">
    <citation type="submission" date="2016-03" db="EMBL/GenBank/DDBJ databases">
        <authorList>
            <person name="Devillers H."/>
        </authorList>
    </citation>
    <scope>NUCLEOTIDE SEQUENCE [LARGE SCALE GENOMIC DNA]</scope>
    <source>
        <strain evidence="7">CBS 10888</strain>
    </source>
</reference>
<dbReference type="OrthoDB" id="3364529at2759"/>
<gene>
    <name evidence="7" type="ORF">LADA_0A07536G</name>
</gene>
<dbReference type="GO" id="GO:1990070">
    <property type="term" value="C:TRAPPI protein complex"/>
    <property type="evidence" value="ECO:0007669"/>
    <property type="project" value="EnsemblFungi"/>
</dbReference>
<dbReference type="EMBL" id="LT598460">
    <property type="protein sequence ID" value="SCU78777.1"/>
    <property type="molecule type" value="Genomic_DNA"/>
</dbReference>
<dbReference type="SMART" id="SM01399">
    <property type="entry name" value="Sybindin"/>
    <property type="match status" value="1"/>
</dbReference>
<comment type="subcellular location">
    <subcellularLocation>
        <location evidence="6">Endoplasmic reticulum</location>
    </subcellularLocation>
    <subcellularLocation>
        <location evidence="6">Golgi apparatus</location>
        <location evidence="6">cis-Golgi network</location>
    </subcellularLocation>
</comment>
<evidence type="ECO:0000256" key="1">
    <source>
        <dbReference type="ARBA" id="ARBA00022448"/>
    </source>
</evidence>
<evidence type="ECO:0000313" key="8">
    <source>
        <dbReference type="Proteomes" id="UP000190274"/>
    </source>
</evidence>
<protein>
    <recommendedName>
        <fullName evidence="6">Trafficking protein particle complex subunit</fullName>
    </recommendedName>
</protein>
<dbReference type="GO" id="GO:0005085">
    <property type="term" value="F:guanyl-nucleotide exchange factor activity"/>
    <property type="evidence" value="ECO:0007669"/>
    <property type="project" value="EnsemblFungi"/>
</dbReference>
<keyword evidence="8" id="KW-1185">Reference proteome</keyword>
<dbReference type="PANTHER" id="PTHR23249">
    <property type="entry name" value="TRAFFICKING PROTEIN PARTICLE COMPLEX SUBUNIT"/>
    <property type="match status" value="1"/>
</dbReference>
<dbReference type="PANTHER" id="PTHR23249:SF16">
    <property type="entry name" value="TRAFFICKING PROTEIN PARTICLE COMPLEX SUBUNIT 1"/>
    <property type="match status" value="1"/>
</dbReference>
<dbReference type="SUPFAM" id="SSF64356">
    <property type="entry name" value="SNARE-like"/>
    <property type="match status" value="1"/>
</dbReference>